<evidence type="ECO:0000313" key="1">
    <source>
        <dbReference type="EMBL" id="MBK1866127.1"/>
    </source>
</evidence>
<organism evidence="1 2">
    <name type="scientific">Taklimakanibacter albus</name>
    <dbReference type="NCBI Taxonomy" id="2800327"/>
    <lineage>
        <taxon>Bacteria</taxon>
        <taxon>Pseudomonadati</taxon>
        <taxon>Pseudomonadota</taxon>
        <taxon>Alphaproteobacteria</taxon>
        <taxon>Hyphomicrobiales</taxon>
        <taxon>Aestuariivirgaceae</taxon>
        <taxon>Taklimakanibacter</taxon>
    </lineage>
</organism>
<dbReference type="EC" id="2.3.2.6" evidence="1"/>
<keyword evidence="1" id="KW-0808">Transferase</keyword>
<accession>A0ACC5R0E6</accession>
<name>A0ACC5R0E6_9HYPH</name>
<sequence length="215" mass="24321">MSSITPQILLKAYAAGIFPMAESAEDNALYWVEPEERGIFPLDGLHISHSLRKRIRQRRFDVRVDTAFTHVMAACAEKMPDRKTTWINQRIKSLYGQLYKMGCCHSVECWRRNQLVGGLYGVRIGGAFFGESMFSRETDASKVALVHLVARLKAGGFTLLDAQFTTPHLESLGARAINRADYHVLLEKAIEQDAEFFKFQGDRDPELVLRLAGKD</sequence>
<keyword evidence="1" id="KW-0012">Acyltransferase</keyword>
<dbReference type="Proteomes" id="UP000616151">
    <property type="component" value="Unassembled WGS sequence"/>
</dbReference>
<dbReference type="EMBL" id="JAENHL010000006">
    <property type="protein sequence ID" value="MBK1866127.1"/>
    <property type="molecule type" value="Genomic_DNA"/>
</dbReference>
<reference evidence="1" key="1">
    <citation type="submission" date="2021-01" db="EMBL/GenBank/DDBJ databases">
        <authorList>
            <person name="Sun Q."/>
        </authorList>
    </citation>
    <scope>NUCLEOTIDE SEQUENCE</scope>
    <source>
        <strain evidence="1">YIM B02566</strain>
    </source>
</reference>
<proteinExistence type="predicted"/>
<protein>
    <submittedName>
        <fullName evidence="1">Leucyl/phenylalanyl-tRNA--protein transferase</fullName>
        <ecNumber evidence="1">2.3.2.6</ecNumber>
    </submittedName>
</protein>
<keyword evidence="2" id="KW-1185">Reference proteome</keyword>
<gene>
    <name evidence="1" type="ORF">JHL16_07150</name>
</gene>
<comment type="caution">
    <text evidence="1">The sequence shown here is derived from an EMBL/GenBank/DDBJ whole genome shotgun (WGS) entry which is preliminary data.</text>
</comment>
<evidence type="ECO:0000313" key="2">
    <source>
        <dbReference type="Proteomes" id="UP000616151"/>
    </source>
</evidence>